<dbReference type="STRING" id="29367.CLPUN_44670"/>
<evidence type="ECO:0000313" key="1">
    <source>
        <dbReference type="EMBL" id="OOM73571.1"/>
    </source>
</evidence>
<dbReference type="RefSeq" id="WP_077849402.1">
    <property type="nucleotide sequence ID" value="NZ_LZZM01000213.1"/>
</dbReference>
<dbReference type="EMBL" id="LZZM01000213">
    <property type="protein sequence ID" value="OOM73571.1"/>
    <property type="molecule type" value="Genomic_DNA"/>
</dbReference>
<reference evidence="1 2" key="1">
    <citation type="submission" date="2016-05" db="EMBL/GenBank/DDBJ databases">
        <title>Microbial solvent formation.</title>
        <authorList>
            <person name="Poehlein A."/>
            <person name="Montoya Solano J.D."/>
            <person name="Flitsch S."/>
            <person name="Krabben P."/>
            <person name="Duerre P."/>
            <person name="Daniel R."/>
        </authorList>
    </citation>
    <scope>NUCLEOTIDE SEQUENCE [LARGE SCALE GENOMIC DNA]</scope>
    <source>
        <strain evidence="1 2">DSM 2619</strain>
    </source>
</reference>
<organism evidence="1 2">
    <name type="scientific">Clostridium puniceum</name>
    <dbReference type="NCBI Taxonomy" id="29367"/>
    <lineage>
        <taxon>Bacteria</taxon>
        <taxon>Bacillati</taxon>
        <taxon>Bacillota</taxon>
        <taxon>Clostridia</taxon>
        <taxon>Eubacteriales</taxon>
        <taxon>Clostridiaceae</taxon>
        <taxon>Clostridium</taxon>
    </lineage>
</organism>
<dbReference type="AlphaFoldDB" id="A0A1S8T7K2"/>
<gene>
    <name evidence="1" type="ORF">CLPUN_44670</name>
</gene>
<dbReference type="Proteomes" id="UP000190890">
    <property type="component" value="Unassembled WGS sequence"/>
</dbReference>
<protein>
    <submittedName>
        <fullName evidence="1">Uncharacterized protein</fullName>
    </submittedName>
</protein>
<dbReference type="OrthoDB" id="2064333at2"/>
<keyword evidence="2" id="KW-1185">Reference proteome</keyword>
<proteinExistence type="predicted"/>
<comment type="caution">
    <text evidence="1">The sequence shown here is derived from an EMBL/GenBank/DDBJ whole genome shotgun (WGS) entry which is preliminary data.</text>
</comment>
<sequence length="198" mass="23811">MIIQVDKEKLLKEFEEKYVTNRWTGEFDEIIKKYKSDRDSIEEKLISKFDLVCKEAILLQEKQSKGKIKYIYFSLLRASILENKGQWRVDLYDQNWFLDKEECSININLNFIYDSLFNHMEELLEKKNEYGRNITAIDIENIKLKEANRYHILTLQFLKSLIEKFIKISSYEEMKKTKDITILAGEYMDEARIIYSTN</sequence>
<accession>A0A1S8T7K2</accession>
<name>A0A1S8T7K2_9CLOT</name>
<evidence type="ECO:0000313" key="2">
    <source>
        <dbReference type="Proteomes" id="UP000190890"/>
    </source>
</evidence>